<evidence type="ECO:0000256" key="2">
    <source>
        <dbReference type="ARBA" id="ARBA00001913"/>
    </source>
</evidence>
<evidence type="ECO:0000256" key="3">
    <source>
        <dbReference type="ARBA" id="ARBA00004613"/>
    </source>
</evidence>
<dbReference type="GO" id="GO:0005615">
    <property type="term" value="C:extracellular space"/>
    <property type="evidence" value="ECO:0007669"/>
    <property type="project" value="InterPro"/>
</dbReference>
<dbReference type="Proteomes" id="UP001212996">
    <property type="component" value="Unassembled WGS sequence"/>
</dbReference>
<keyword evidence="6" id="KW-0964">Secreted</keyword>
<evidence type="ECO:0000256" key="7">
    <source>
        <dbReference type="ARBA" id="ARBA00022670"/>
    </source>
</evidence>
<reference evidence="17" key="1">
    <citation type="submission" date="2023-01" db="EMBL/GenBank/DDBJ databases">
        <title>Genome sequencing of Photorhabdus bodei 09-20.</title>
        <authorList>
            <person name="Kalindamar S."/>
            <person name="Kumru S."/>
        </authorList>
    </citation>
    <scope>NUCLEOTIDE SEQUENCE</scope>
    <source>
        <strain evidence="17">09-20</strain>
    </source>
</reference>
<dbReference type="Gene3D" id="3.40.390.10">
    <property type="entry name" value="Collagenase (Catalytic Domain)"/>
    <property type="match status" value="1"/>
</dbReference>
<dbReference type="GO" id="GO:0006508">
    <property type="term" value="P:proteolysis"/>
    <property type="evidence" value="ECO:0007669"/>
    <property type="project" value="UniProtKB-KW"/>
</dbReference>
<dbReference type="GO" id="GO:0030574">
    <property type="term" value="P:collagen catabolic process"/>
    <property type="evidence" value="ECO:0007669"/>
    <property type="project" value="TreeGrafter"/>
</dbReference>
<feature type="domain" description="Peptidase metallopeptidase" evidence="16">
    <location>
        <begin position="73"/>
        <end position="243"/>
    </location>
</feature>
<dbReference type="InterPro" id="IPR016294">
    <property type="entry name" value="Pept_M10B"/>
</dbReference>
<dbReference type="PRINTS" id="PR00313">
    <property type="entry name" value="CABNDNGRPT"/>
</dbReference>
<organism evidence="17 18">
    <name type="scientific">Photorhabdus bodei</name>
    <dbReference type="NCBI Taxonomy" id="2029681"/>
    <lineage>
        <taxon>Bacteria</taxon>
        <taxon>Pseudomonadati</taxon>
        <taxon>Pseudomonadota</taxon>
        <taxon>Gammaproteobacteria</taxon>
        <taxon>Enterobacterales</taxon>
        <taxon>Morganellaceae</taxon>
        <taxon>Photorhabdus</taxon>
    </lineage>
</organism>
<dbReference type="SUPFAM" id="SSF55486">
    <property type="entry name" value="Metalloproteases ('zincins'), catalytic domain"/>
    <property type="match status" value="1"/>
</dbReference>
<dbReference type="GO" id="GO:0030198">
    <property type="term" value="P:extracellular matrix organization"/>
    <property type="evidence" value="ECO:0007669"/>
    <property type="project" value="TreeGrafter"/>
</dbReference>
<dbReference type="GO" id="GO:0005509">
    <property type="term" value="F:calcium ion binding"/>
    <property type="evidence" value="ECO:0007669"/>
    <property type="project" value="InterPro"/>
</dbReference>
<dbReference type="AlphaFoldDB" id="A0AAW6BJQ9"/>
<evidence type="ECO:0000256" key="12">
    <source>
        <dbReference type="ARBA" id="ARBA00022837"/>
    </source>
</evidence>
<dbReference type="PANTHER" id="PTHR10201:SF323">
    <property type="entry name" value="MATRIX METALLOPROTEINASE-21"/>
    <property type="match status" value="1"/>
</dbReference>
<dbReference type="CDD" id="cd04277">
    <property type="entry name" value="ZnMc_serralysin_like"/>
    <property type="match status" value="1"/>
</dbReference>
<comment type="similarity">
    <text evidence="4">Belongs to the peptidase M10B family.</text>
</comment>
<proteinExistence type="inferred from homology"/>
<dbReference type="InterPro" id="IPR006026">
    <property type="entry name" value="Peptidase_Metallo"/>
</dbReference>
<dbReference type="InterPro" id="IPR011049">
    <property type="entry name" value="Serralysin-like_metalloprot_C"/>
</dbReference>
<dbReference type="PIRSF" id="PIRSF001205">
    <property type="entry name" value="Peptidase_M10B"/>
    <property type="match status" value="1"/>
</dbReference>
<feature type="binding site" evidence="15">
    <location>
        <position position="189"/>
    </location>
    <ligand>
        <name>Zn(2+)</name>
        <dbReference type="ChEBI" id="CHEBI:29105"/>
        <note>catalytic</note>
    </ligand>
</feature>
<evidence type="ECO:0000256" key="5">
    <source>
        <dbReference type="ARBA" id="ARBA00012422"/>
    </source>
</evidence>
<evidence type="ECO:0000256" key="9">
    <source>
        <dbReference type="ARBA" id="ARBA00022737"/>
    </source>
</evidence>
<evidence type="ECO:0000256" key="11">
    <source>
        <dbReference type="ARBA" id="ARBA00022833"/>
    </source>
</evidence>
<dbReference type="NCBIfam" id="NF035945">
    <property type="entry name" value="Zn_serralysin"/>
    <property type="match status" value="1"/>
</dbReference>
<evidence type="ECO:0000256" key="8">
    <source>
        <dbReference type="ARBA" id="ARBA00022723"/>
    </source>
</evidence>
<feature type="binding site" evidence="15">
    <location>
        <position position="195"/>
    </location>
    <ligand>
        <name>Zn(2+)</name>
        <dbReference type="ChEBI" id="CHEBI:29105"/>
        <note>catalytic</note>
    </ligand>
</feature>
<evidence type="ECO:0000256" key="1">
    <source>
        <dbReference type="ARBA" id="ARBA00001609"/>
    </source>
</evidence>
<dbReference type="PANTHER" id="PTHR10201">
    <property type="entry name" value="MATRIX METALLOPROTEINASE"/>
    <property type="match status" value="1"/>
</dbReference>
<feature type="binding site" evidence="15">
    <location>
        <position position="185"/>
    </location>
    <ligand>
        <name>Zn(2+)</name>
        <dbReference type="ChEBI" id="CHEBI:29105"/>
        <note>catalytic</note>
    </ligand>
</feature>
<dbReference type="Gene3D" id="2.150.10.10">
    <property type="entry name" value="Serralysin-like metalloprotease, C-terminal"/>
    <property type="match status" value="1"/>
</dbReference>
<name>A0AAW6BJQ9_9GAMM</name>
<comment type="caution">
    <text evidence="17">The sequence shown here is derived from an EMBL/GenBank/DDBJ whole genome shotgun (WGS) entry which is preliminary data.</text>
</comment>
<dbReference type="InterPro" id="IPR018511">
    <property type="entry name" value="Hemolysin-typ_Ca-bd_CS"/>
</dbReference>
<dbReference type="GO" id="GO:0008270">
    <property type="term" value="F:zinc ion binding"/>
    <property type="evidence" value="ECO:0007669"/>
    <property type="project" value="InterPro"/>
</dbReference>
<keyword evidence="10" id="KW-0378">Hydrolase</keyword>
<gene>
    <name evidence="17" type="primary">prtA</name>
    <name evidence="17" type="ORF">PH362_08755</name>
</gene>
<keyword evidence="8 15" id="KW-0479">Metal-binding</keyword>
<evidence type="ECO:0000313" key="18">
    <source>
        <dbReference type="Proteomes" id="UP001212996"/>
    </source>
</evidence>
<evidence type="ECO:0000256" key="15">
    <source>
        <dbReference type="PIRSR" id="PIRSR001205-2"/>
    </source>
</evidence>
<dbReference type="EMBL" id="JAQMFO010000009">
    <property type="protein sequence ID" value="MDB6372039.1"/>
    <property type="molecule type" value="Genomic_DNA"/>
</dbReference>
<evidence type="ECO:0000313" key="17">
    <source>
        <dbReference type="EMBL" id="MDB6372039.1"/>
    </source>
</evidence>
<comment type="cofactor">
    <cofactor evidence="15">
        <name>Zn(2+)</name>
        <dbReference type="ChEBI" id="CHEBI:29105"/>
    </cofactor>
    <text evidence="15">Binds 1 zinc ion per subunit.</text>
</comment>
<dbReference type="EC" id="3.4.24.40" evidence="5"/>
<keyword evidence="12" id="KW-0106">Calcium</keyword>
<dbReference type="PROSITE" id="PS00330">
    <property type="entry name" value="HEMOLYSIN_CALCIUM"/>
    <property type="match status" value="1"/>
</dbReference>
<evidence type="ECO:0000256" key="13">
    <source>
        <dbReference type="ARBA" id="ARBA00023049"/>
    </source>
</evidence>
<evidence type="ECO:0000259" key="16">
    <source>
        <dbReference type="SMART" id="SM00235"/>
    </source>
</evidence>
<comment type="catalytic activity">
    <reaction evidence="1">
        <text>Preferential cleavage of bonds with hydrophobic residues in P1'.</text>
        <dbReference type="EC" id="3.4.24.40"/>
    </reaction>
</comment>
<dbReference type="RefSeq" id="WP_267483517.1">
    <property type="nucleotide sequence ID" value="NZ_CAWQKC010000039.1"/>
</dbReference>
<keyword evidence="9" id="KW-0677">Repeat</keyword>
<protein>
    <recommendedName>
        <fullName evidence="5">serralysin</fullName>
        <ecNumber evidence="5">3.4.24.40</ecNumber>
    </recommendedName>
</protein>
<dbReference type="InterPro" id="IPR001343">
    <property type="entry name" value="Hemolysn_Ca-bd"/>
</dbReference>
<dbReference type="SMART" id="SM00235">
    <property type="entry name" value="ZnMc"/>
    <property type="match status" value="1"/>
</dbReference>
<dbReference type="Pfam" id="PF00353">
    <property type="entry name" value="HemolysinCabind"/>
    <property type="match status" value="1"/>
</dbReference>
<sequence length="484" mass="53501">MEKYMSLKKKISYSEDVSGSEKANELLKWLQAYIPGKDSNIVVEHEPSKDAAKELIRGDYRWGHQDDDKSNAFQLKYTFLESKPDNMPWHISEFSAFNEEQKAAAKLSIQSWADVANINFVETTDVKEANITFGFFDVSLTGSYAFAYLPTPEKTQIGTWYNAKSRTFLNNDIDVNGYGRQTFTHEIGHTLGLQHPADYNASDKVSPSYKNSATYFEDSRAYTIMSYFGEKNTGQDFKGIYSSAPLLNDISAIQAVYGANSTIRADDTVYGFNSNTDRDFYTAKDENSKLLFTAWDTGGNDTFDFSGFTQDQRINLNEASFSDVGGLKGNVSIARGVTIENAIGGSGNDVLIGNDAANTLKGGAGDDIIYGGLGADNLWGGEGKDTFVYLSAKESPPLERDWIHDFVSGEDKIDVSLFDLGDAGKGGVKFVREFTGEVGEAVLRYNTVDKVNDFAINLGGKFSYDDFWVKIVGEPILESDFILS</sequence>
<dbReference type="InterPro" id="IPR024079">
    <property type="entry name" value="MetalloPept_cat_dom_sf"/>
</dbReference>
<keyword evidence="11 15" id="KW-0862">Zinc</keyword>
<evidence type="ECO:0000256" key="6">
    <source>
        <dbReference type="ARBA" id="ARBA00022525"/>
    </source>
</evidence>
<comment type="cofactor">
    <cofactor evidence="2">
        <name>Ca(2+)</name>
        <dbReference type="ChEBI" id="CHEBI:29108"/>
    </cofactor>
</comment>
<dbReference type="InterPro" id="IPR034033">
    <property type="entry name" value="Serralysin-like"/>
</dbReference>
<dbReference type="Pfam" id="PF13688">
    <property type="entry name" value="Reprolysin_5"/>
    <property type="match status" value="1"/>
</dbReference>
<dbReference type="InterPro" id="IPR013858">
    <property type="entry name" value="Peptidase_M10B_C"/>
</dbReference>
<dbReference type="SUPFAM" id="SSF51120">
    <property type="entry name" value="beta-Roll"/>
    <property type="match status" value="1"/>
</dbReference>
<comment type="subcellular location">
    <subcellularLocation>
        <location evidence="3">Secreted</location>
    </subcellularLocation>
</comment>
<evidence type="ECO:0000256" key="10">
    <source>
        <dbReference type="ARBA" id="ARBA00022801"/>
    </source>
</evidence>
<evidence type="ECO:0000256" key="14">
    <source>
        <dbReference type="PIRSR" id="PIRSR001205-1"/>
    </source>
</evidence>
<keyword evidence="13" id="KW-0482">Metalloprotease</keyword>
<evidence type="ECO:0000256" key="4">
    <source>
        <dbReference type="ARBA" id="ARBA00009490"/>
    </source>
</evidence>
<dbReference type="Pfam" id="PF08548">
    <property type="entry name" value="Peptidase_M10_C"/>
    <property type="match status" value="1"/>
</dbReference>
<feature type="active site" evidence="14">
    <location>
        <position position="186"/>
    </location>
</feature>
<accession>A0AAW6BJQ9</accession>
<dbReference type="GO" id="GO:0004222">
    <property type="term" value="F:metalloendopeptidase activity"/>
    <property type="evidence" value="ECO:0007669"/>
    <property type="project" value="InterPro"/>
</dbReference>
<keyword evidence="7" id="KW-0645">Protease</keyword>